<sequence>MSSADDISQSPRVKRAKRFDKPATPQGKAAKWAEDRLGIAGGARRQLNKVFPDHWSFMMGEIALYSFILLILSGTFLTFFFDASMAEVRYDGSYVPLDGVQMSRAYASSLNISFDVRGGLVMRQIHHWAALLFMASMLIHMFRVFFTGAFRKPREINWLIGLGLVTLGLVEGFAGYSLPDDLLSGTGLRIAEAIVQSIPVIGSWAAYLVFGGKFPGTAIIGRLYIVHVLIVPGVLAGLIGAHMALLVKQKHTEFPGPGKTEATVSGERMYPTYSLKAGGFFFIVAAVCCALGGLAQINPIWLFGPYNPAQVSSGSQPDWYIGFLDGSTRLFPSWEIRLFHHTIPPLFWPTLVLPGIMFGLAGAYPFLEAKLTKDRFSHNLLQRPRDVPVRTGLGVMAISFYAVLLVSGGNDLIAKAFDLSLNAMTWAGRIGVLIVPPLAYAITYLICLGLQRHDREVIEHGIETGVIKQLPNGEFIEIHQPLGPVDDHGHGVLQYGGTPVPKRMNQLGNPHGAKVKGFFRPVRERADIEAELRQLAEAEEAEKSRPRELTD</sequence>
<evidence type="ECO:0000256" key="4">
    <source>
        <dbReference type="ARBA" id="ARBA00029351"/>
    </source>
</evidence>
<dbReference type="InterPro" id="IPR036150">
    <property type="entry name" value="Cyt_b/b6_C_sf"/>
</dbReference>
<dbReference type="InterPro" id="IPR005797">
    <property type="entry name" value="Cyt_b/b6_N"/>
</dbReference>
<organism evidence="9 10">
    <name type="scientific">Jatrophihabitans lederbergiae</name>
    <dbReference type="NCBI Taxonomy" id="3075547"/>
    <lineage>
        <taxon>Bacteria</taxon>
        <taxon>Bacillati</taxon>
        <taxon>Actinomycetota</taxon>
        <taxon>Actinomycetes</taxon>
        <taxon>Jatrophihabitantales</taxon>
        <taxon>Jatrophihabitantaceae</taxon>
        <taxon>Jatrophihabitans</taxon>
    </lineage>
</organism>
<keyword evidence="7" id="KW-0812">Transmembrane</keyword>
<protein>
    <recommendedName>
        <fullName evidence="3">Cytochrome bc1 complex cytochrome b subunit</fullName>
        <ecNumber evidence="2">7.1.1.8</ecNumber>
    </recommendedName>
    <alternativeName>
        <fullName evidence="5">Cytochrome bc1 reductase complex subunit QcrB</fullName>
    </alternativeName>
</protein>
<dbReference type="PANTHER" id="PTHR19271:SF16">
    <property type="entry name" value="CYTOCHROME B"/>
    <property type="match status" value="1"/>
</dbReference>
<feature type="domain" description="Cytochrome b/b6 N-terminal region profile" evidence="8">
    <location>
        <begin position="29"/>
        <end position="255"/>
    </location>
</feature>
<dbReference type="RefSeq" id="WP_311422534.1">
    <property type="nucleotide sequence ID" value="NZ_JAVREH010000007.1"/>
</dbReference>
<name>A0ABU2J8R5_9ACTN</name>
<feature type="compositionally biased region" description="Polar residues" evidence="6">
    <location>
        <begin position="1"/>
        <end position="11"/>
    </location>
</feature>
<feature type="transmembrane region" description="Helical" evidence="7">
    <location>
        <begin position="346"/>
        <end position="367"/>
    </location>
</feature>
<accession>A0ABU2J8R5</accession>
<feature type="transmembrane region" description="Helical" evidence="7">
    <location>
        <begin position="158"/>
        <end position="178"/>
    </location>
</feature>
<dbReference type="Gene3D" id="1.20.810.10">
    <property type="entry name" value="Cytochrome Bc1 Complex, Chain C"/>
    <property type="match status" value="1"/>
</dbReference>
<comment type="cofactor">
    <cofactor evidence="1">
        <name>heme</name>
        <dbReference type="ChEBI" id="CHEBI:30413"/>
    </cofactor>
</comment>
<keyword evidence="7" id="KW-1133">Transmembrane helix</keyword>
<evidence type="ECO:0000313" key="10">
    <source>
        <dbReference type="Proteomes" id="UP001183176"/>
    </source>
</evidence>
<evidence type="ECO:0000256" key="3">
    <source>
        <dbReference type="ARBA" id="ARBA00016116"/>
    </source>
</evidence>
<comment type="caution">
    <text evidence="9">The sequence shown here is derived from an EMBL/GenBank/DDBJ whole genome shotgun (WGS) entry which is preliminary data.</text>
</comment>
<feature type="transmembrane region" description="Helical" evidence="7">
    <location>
        <begin position="125"/>
        <end position="146"/>
    </location>
</feature>
<feature type="transmembrane region" description="Helical" evidence="7">
    <location>
        <begin position="277"/>
        <end position="297"/>
    </location>
</feature>
<evidence type="ECO:0000259" key="8">
    <source>
        <dbReference type="PROSITE" id="PS51002"/>
    </source>
</evidence>
<dbReference type="SUPFAM" id="SSF81648">
    <property type="entry name" value="a domain/subunit of cytochrome bc1 complex (Ubiquinol-cytochrome c reductase)"/>
    <property type="match status" value="1"/>
</dbReference>
<feature type="transmembrane region" description="Helical" evidence="7">
    <location>
        <begin position="387"/>
        <end position="406"/>
    </location>
</feature>
<keyword evidence="10" id="KW-1185">Reference proteome</keyword>
<dbReference type="PROSITE" id="PS51002">
    <property type="entry name" value="CYTB_NTER"/>
    <property type="match status" value="1"/>
</dbReference>
<feature type="region of interest" description="Disordered" evidence="6">
    <location>
        <begin position="1"/>
        <end position="28"/>
    </location>
</feature>
<dbReference type="Proteomes" id="UP001183176">
    <property type="component" value="Unassembled WGS sequence"/>
</dbReference>
<reference evidence="10" key="1">
    <citation type="submission" date="2023-07" db="EMBL/GenBank/DDBJ databases">
        <title>30 novel species of actinomycetes from the DSMZ collection.</title>
        <authorList>
            <person name="Nouioui I."/>
        </authorList>
    </citation>
    <scope>NUCLEOTIDE SEQUENCE [LARGE SCALE GENOMIC DNA]</scope>
    <source>
        <strain evidence="10">DSM 44399</strain>
    </source>
</reference>
<feature type="transmembrane region" description="Helical" evidence="7">
    <location>
        <begin position="62"/>
        <end position="81"/>
    </location>
</feature>
<evidence type="ECO:0000256" key="7">
    <source>
        <dbReference type="SAM" id="Phobius"/>
    </source>
</evidence>
<dbReference type="PANTHER" id="PTHR19271">
    <property type="entry name" value="CYTOCHROME B"/>
    <property type="match status" value="1"/>
</dbReference>
<keyword evidence="7" id="KW-0472">Membrane</keyword>
<gene>
    <name evidence="9" type="ORF">RM423_08210</name>
</gene>
<evidence type="ECO:0000313" key="9">
    <source>
        <dbReference type="EMBL" id="MDT0261378.1"/>
    </source>
</evidence>
<feature type="transmembrane region" description="Helical" evidence="7">
    <location>
        <begin position="224"/>
        <end position="247"/>
    </location>
</feature>
<feature type="transmembrane region" description="Helical" evidence="7">
    <location>
        <begin position="426"/>
        <end position="450"/>
    </location>
</feature>
<dbReference type="SUPFAM" id="SSF81342">
    <property type="entry name" value="Transmembrane di-heme cytochromes"/>
    <property type="match status" value="1"/>
</dbReference>
<evidence type="ECO:0000256" key="1">
    <source>
        <dbReference type="ARBA" id="ARBA00001971"/>
    </source>
</evidence>
<evidence type="ECO:0000256" key="6">
    <source>
        <dbReference type="SAM" id="MobiDB-lite"/>
    </source>
</evidence>
<proteinExistence type="predicted"/>
<dbReference type="Pfam" id="PF13631">
    <property type="entry name" value="Cytochrom_B_N_2"/>
    <property type="match status" value="1"/>
</dbReference>
<evidence type="ECO:0000256" key="5">
    <source>
        <dbReference type="ARBA" id="ARBA00029568"/>
    </source>
</evidence>
<dbReference type="InterPro" id="IPR027387">
    <property type="entry name" value="Cytb/b6-like_sf"/>
</dbReference>
<dbReference type="InterPro" id="IPR016174">
    <property type="entry name" value="Di-haem_cyt_TM"/>
</dbReference>
<evidence type="ECO:0000256" key="2">
    <source>
        <dbReference type="ARBA" id="ARBA00012951"/>
    </source>
</evidence>
<dbReference type="EMBL" id="JAVREH010000007">
    <property type="protein sequence ID" value="MDT0261378.1"/>
    <property type="molecule type" value="Genomic_DNA"/>
</dbReference>
<dbReference type="EC" id="7.1.1.8" evidence="2"/>
<comment type="catalytic activity">
    <reaction evidence="4">
        <text>a quinol + 2 Fe(III)-[cytochrome c](out) = a quinone + 2 Fe(II)-[cytochrome c](out) + 2 H(+)(out)</text>
        <dbReference type="Rhea" id="RHEA:11484"/>
        <dbReference type="Rhea" id="RHEA-COMP:10350"/>
        <dbReference type="Rhea" id="RHEA-COMP:14399"/>
        <dbReference type="ChEBI" id="CHEBI:15378"/>
        <dbReference type="ChEBI" id="CHEBI:24646"/>
        <dbReference type="ChEBI" id="CHEBI:29033"/>
        <dbReference type="ChEBI" id="CHEBI:29034"/>
        <dbReference type="ChEBI" id="CHEBI:132124"/>
        <dbReference type="EC" id="7.1.1.8"/>
    </reaction>
</comment>